<accession>A0A345CVM3</accession>
<proteinExistence type="predicted"/>
<feature type="transmembrane region" description="Helical" evidence="1">
    <location>
        <begin position="12"/>
        <end position="36"/>
    </location>
</feature>
<reference evidence="2 3" key="1">
    <citation type="submission" date="2016-01" db="EMBL/GenBank/DDBJ databases">
        <authorList>
            <person name="Oliw E.H."/>
        </authorList>
    </citation>
    <scope>NUCLEOTIDE SEQUENCE [LARGE SCALE GENOMIC DNA]</scope>
    <source>
        <strain evidence="2 3">MDcuke</strain>
    </source>
</reference>
<evidence type="ECO:0000313" key="2">
    <source>
        <dbReference type="EMBL" id="AXF77490.1"/>
    </source>
</evidence>
<keyword evidence="1" id="KW-1133">Transmembrane helix</keyword>
<protein>
    <submittedName>
        <fullName evidence="2">Uncharacterized protein</fullName>
    </submittedName>
</protein>
<sequence>MTLNLKGRAARVALLILSMMLLMAGMFAVASVFMAYDPDGHLTRNWLHDSRWWLFAWRLTFCTGLAAVWLCRVRLRVLRRWPQVRSRLPRTEALAVLFILATEYVAWSGAA</sequence>
<feature type="transmembrane region" description="Helical" evidence="1">
    <location>
        <begin position="92"/>
        <end position="110"/>
    </location>
</feature>
<dbReference type="EMBL" id="CP013970">
    <property type="protein sequence ID" value="AXF77490.1"/>
    <property type="molecule type" value="Genomic_DNA"/>
</dbReference>
<keyword evidence="1" id="KW-0472">Membrane</keyword>
<dbReference type="AlphaFoldDB" id="A0A345CVM3"/>
<dbReference type="Proteomes" id="UP000264980">
    <property type="component" value="Chromosome"/>
</dbReference>
<evidence type="ECO:0000313" key="3">
    <source>
        <dbReference type="Proteomes" id="UP000264980"/>
    </source>
</evidence>
<name>A0A345CVM3_9GAMM</name>
<evidence type="ECO:0000256" key="1">
    <source>
        <dbReference type="SAM" id="Phobius"/>
    </source>
</evidence>
<keyword evidence="1" id="KW-0812">Transmembrane</keyword>
<dbReference type="RefSeq" id="WP_233479712.1">
    <property type="nucleotide sequence ID" value="NZ_CP013970.1"/>
</dbReference>
<gene>
    <name evidence="2" type="ORF">AV903_17875</name>
</gene>
<feature type="transmembrane region" description="Helical" evidence="1">
    <location>
        <begin position="52"/>
        <end position="71"/>
    </location>
</feature>
<organism evidence="2 3">
    <name type="scientific">Erwinia tracheiphila</name>
    <dbReference type="NCBI Taxonomy" id="65700"/>
    <lineage>
        <taxon>Bacteria</taxon>
        <taxon>Pseudomonadati</taxon>
        <taxon>Pseudomonadota</taxon>
        <taxon>Gammaproteobacteria</taxon>
        <taxon>Enterobacterales</taxon>
        <taxon>Erwiniaceae</taxon>
        <taxon>Erwinia</taxon>
    </lineage>
</organism>